<gene>
    <name evidence="1" type="ORF">F2Q68_00043828</name>
</gene>
<accession>A0A8S9LUR9</accession>
<organism evidence="1 2">
    <name type="scientific">Brassica cretica</name>
    <name type="common">Mustard</name>
    <dbReference type="NCBI Taxonomy" id="69181"/>
    <lineage>
        <taxon>Eukaryota</taxon>
        <taxon>Viridiplantae</taxon>
        <taxon>Streptophyta</taxon>
        <taxon>Embryophyta</taxon>
        <taxon>Tracheophyta</taxon>
        <taxon>Spermatophyta</taxon>
        <taxon>Magnoliopsida</taxon>
        <taxon>eudicotyledons</taxon>
        <taxon>Gunneridae</taxon>
        <taxon>Pentapetalae</taxon>
        <taxon>rosids</taxon>
        <taxon>malvids</taxon>
        <taxon>Brassicales</taxon>
        <taxon>Brassicaceae</taxon>
        <taxon>Brassiceae</taxon>
        <taxon>Brassica</taxon>
    </lineage>
</organism>
<reference evidence="1" key="1">
    <citation type="submission" date="2019-12" db="EMBL/GenBank/DDBJ databases">
        <title>Genome sequencing and annotation of Brassica cretica.</title>
        <authorList>
            <person name="Studholme D.J."/>
            <person name="Sarris P.F."/>
        </authorList>
    </citation>
    <scope>NUCLEOTIDE SEQUENCE</scope>
    <source>
        <strain evidence="1">PFS-001/15</strain>
        <tissue evidence="1">Leaf</tissue>
    </source>
</reference>
<dbReference type="EMBL" id="QGKW02000276">
    <property type="protein sequence ID" value="KAF2608926.1"/>
    <property type="molecule type" value="Genomic_DNA"/>
</dbReference>
<sequence length="352" mass="39002">MNVKKRPVDSKGTTASSMRQSRWCSTSATSNSGRMLFTSCLRYTSSIKSEWNLHMLKTESNYHNYTLAAESGKKAMQEVLLNCLLTSIDLISLKFNNDACAKINSMIIPCCEDLIEPKSDHSHKGTTASSMRQSRWCSTSATSNSGRMLFTSCLRYTSSIKSEWNLHMLKTESNYHNYTLAAESGKKAMQEVLLNWSLEKCVTLSHNPLSHLKAVRCRGGIYANENLSSQYSSAVSSTSLLTSVNHSLKPSNDACSKINSMFIPCCEDLIEPKSDHSHNIVEITNNTGKYLLDENLVDKPSCSTPWKRPNDIPSIESIEANGDAKEQQHLIRTSSVYAAAVSDSRSPLSAVN</sequence>
<evidence type="ECO:0000313" key="1">
    <source>
        <dbReference type="EMBL" id="KAF2608926.1"/>
    </source>
</evidence>
<protein>
    <submittedName>
        <fullName evidence="1">Uncharacterized protein</fullName>
    </submittedName>
</protein>
<name>A0A8S9LUR9_BRACR</name>
<comment type="caution">
    <text evidence="1">The sequence shown here is derived from an EMBL/GenBank/DDBJ whole genome shotgun (WGS) entry which is preliminary data.</text>
</comment>
<evidence type="ECO:0000313" key="2">
    <source>
        <dbReference type="Proteomes" id="UP000712281"/>
    </source>
</evidence>
<dbReference type="Proteomes" id="UP000712281">
    <property type="component" value="Unassembled WGS sequence"/>
</dbReference>
<dbReference type="AlphaFoldDB" id="A0A8S9LUR9"/>
<proteinExistence type="predicted"/>